<evidence type="ECO:0000256" key="3">
    <source>
        <dbReference type="ARBA" id="ARBA00022692"/>
    </source>
</evidence>
<evidence type="ECO:0000259" key="7">
    <source>
        <dbReference type="Pfam" id="PF00892"/>
    </source>
</evidence>
<dbReference type="EMBL" id="JAAAMJ010000001">
    <property type="protein sequence ID" value="NDV85594.1"/>
    <property type="molecule type" value="Genomic_DNA"/>
</dbReference>
<keyword evidence="3 6" id="KW-0812">Transmembrane</keyword>
<dbReference type="AlphaFoldDB" id="A0A6L9MCP8"/>
<keyword evidence="4 6" id="KW-1133">Transmembrane helix</keyword>
<feature type="transmembrane region" description="Helical" evidence="6">
    <location>
        <begin position="151"/>
        <end position="171"/>
    </location>
</feature>
<proteinExistence type="predicted"/>
<sequence length="295" mass="30344">MSRLSANLLLLLAGAVWGMGFVAQSTAMDAVGPWTYTAAKFAVAAIALVPFAILEARRATAPLPSSARTGFVLVGLMLFAGAILQQIGIVTTSVTNAGFLTGLYVVFTPILAFVLLRARPHWVVWPSALAAFAGIVLLGGGGVAAPGLGDWLMVACAVFFALQIIAVGFFAGPTGRPLTLSFTQFAVAAVLAGVGMLVLEAPTLAALTAAWPEILYGGLFSTALAFTLQTIGQRHTTAAQAAIFLSSEALFAALFAALLLGERIAAIGILGCILIFGAMLAVEIVPLRVARTAKV</sequence>
<evidence type="ECO:0000313" key="9">
    <source>
        <dbReference type="Proteomes" id="UP000476332"/>
    </source>
</evidence>
<dbReference type="RefSeq" id="WP_163042309.1">
    <property type="nucleotide sequence ID" value="NZ_JAAAMJ010000001.1"/>
</dbReference>
<dbReference type="PANTHER" id="PTHR42920">
    <property type="entry name" value="OS03G0707200 PROTEIN-RELATED"/>
    <property type="match status" value="1"/>
</dbReference>
<feature type="transmembrane region" description="Helical" evidence="6">
    <location>
        <begin position="178"/>
        <end position="198"/>
    </location>
</feature>
<feature type="transmembrane region" description="Helical" evidence="6">
    <location>
        <begin position="69"/>
        <end position="91"/>
    </location>
</feature>
<feature type="domain" description="EamA" evidence="7">
    <location>
        <begin position="5"/>
        <end position="138"/>
    </location>
</feature>
<dbReference type="InterPro" id="IPR037185">
    <property type="entry name" value="EmrE-like"/>
</dbReference>
<dbReference type="Pfam" id="PF00892">
    <property type="entry name" value="EamA"/>
    <property type="match status" value="2"/>
</dbReference>
<dbReference type="InterPro" id="IPR051258">
    <property type="entry name" value="Diverse_Substrate_Transporter"/>
</dbReference>
<keyword evidence="9" id="KW-1185">Reference proteome</keyword>
<evidence type="ECO:0000256" key="6">
    <source>
        <dbReference type="SAM" id="Phobius"/>
    </source>
</evidence>
<feature type="transmembrane region" description="Helical" evidence="6">
    <location>
        <begin position="123"/>
        <end position="145"/>
    </location>
</feature>
<keyword evidence="2" id="KW-1003">Cell membrane</keyword>
<dbReference type="InterPro" id="IPR000620">
    <property type="entry name" value="EamA_dom"/>
</dbReference>
<dbReference type="GO" id="GO:0005886">
    <property type="term" value="C:plasma membrane"/>
    <property type="evidence" value="ECO:0007669"/>
    <property type="project" value="UniProtKB-SubCell"/>
</dbReference>
<comment type="caution">
    <text evidence="8">The sequence shown here is derived from an EMBL/GenBank/DDBJ whole genome shotgun (WGS) entry which is preliminary data.</text>
</comment>
<feature type="transmembrane region" description="Helical" evidence="6">
    <location>
        <begin position="238"/>
        <end position="258"/>
    </location>
</feature>
<comment type="subcellular location">
    <subcellularLocation>
        <location evidence="1">Cell membrane</location>
        <topology evidence="1">Multi-pass membrane protein</topology>
    </subcellularLocation>
</comment>
<organism evidence="8 9">
    <name type="scientific">Aurantimonas aggregata</name>
    <dbReference type="NCBI Taxonomy" id="2047720"/>
    <lineage>
        <taxon>Bacteria</taxon>
        <taxon>Pseudomonadati</taxon>
        <taxon>Pseudomonadota</taxon>
        <taxon>Alphaproteobacteria</taxon>
        <taxon>Hyphomicrobiales</taxon>
        <taxon>Aurantimonadaceae</taxon>
        <taxon>Aurantimonas</taxon>
    </lineage>
</organism>
<evidence type="ECO:0000256" key="4">
    <source>
        <dbReference type="ARBA" id="ARBA00022989"/>
    </source>
</evidence>
<name>A0A6L9MCP8_9HYPH</name>
<evidence type="ECO:0000256" key="1">
    <source>
        <dbReference type="ARBA" id="ARBA00004651"/>
    </source>
</evidence>
<feature type="transmembrane region" description="Helical" evidence="6">
    <location>
        <begin position="264"/>
        <end position="285"/>
    </location>
</feature>
<reference evidence="8 9" key="1">
    <citation type="submission" date="2020-01" db="EMBL/GenBank/DDBJ databases">
        <title>Genomes of bacteria type strains.</title>
        <authorList>
            <person name="Chen J."/>
            <person name="Zhu S."/>
            <person name="Chen J."/>
        </authorList>
    </citation>
    <scope>NUCLEOTIDE SEQUENCE [LARGE SCALE GENOMIC DNA]</scope>
    <source>
        <strain evidence="8 9">KCTC 52919</strain>
    </source>
</reference>
<keyword evidence="5 6" id="KW-0472">Membrane</keyword>
<feature type="transmembrane region" description="Helical" evidence="6">
    <location>
        <begin position="37"/>
        <end position="57"/>
    </location>
</feature>
<accession>A0A6L9MCP8</accession>
<evidence type="ECO:0000313" key="8">
    <source>
        <dbReference type="EMBL" id="NDV85594.1"/>
    </source>
</evidence>
<protein>
    <submittedName>
        <fullName evidence="8">EamA family transporter</fullName>
    </submittedName>
</protein>
<dbReference type="Proteomes" id="UP000476332">
    <property type="component" value="Unassembled WGS sequence"/>
</dbReference>
<feature type="transmembrane region" description="Helical" evidence="6">
    <location>
        <begin position="97"/>
        <end position="116"/>
    </location>
</feature>
<feature type="domain" description="EamA" evidence="7">
    <location>
        <begin position="148"/>
        <end position="280"/>
    </location>
</feature>
<gene>
    <name evidence="8" type="ORF">GTW51_02660</name>
</gene>
<dbReference type="PANTHER" id="PTHR42920:SF5">
    <property type="entry name" value="EAMA DOMAIN-CONTAINING PROTEIN"/>
    <property type="match status" value="1"/>
</dbReference>
<feature type="transmembrane region" description="Helical" evidence="6">
    <location>
        <begin position="204"/>
        <end position="226"/>
    </location>
</feature>
<dbReference type="SUPFAM" id="SSF103481">
    <property type="entry name" value="Multidrug resistance efflux transporter EmrE"/>
    <property type="match status" value="2"/>
</dbReference>
<evidence type="ECO:0000256" key="2">
    <source>
        <dbReference type="ARBA" id="ARBA00022475"/>
    </source>
</evidence>
<evidence type="ECO:0000256" key="5">
    <source>
        <dbReference type="ARBA" id="ARBA00023136"/>
    </source>
</evidence>